<evidence type="ECO:0000256" key="3">
    <source>
        <dbReference type="ARBA" id="ARBA00023163"/>
    </source>
</evidence>
<dbReference type="EMBL" id="QOIL01000001">
    <property type="protein sequence ID" value="RCG33379.1"/>
    <property type="molecule type" value="Genomic_DNA"/>
</dbReference>
<dbReference type="InterPro" id="IPR036388">
    <property type="entry name" value="WH-like_DNA-bd_sf"/>
</dbReference>
<keyword evidence="3" id="KW-0804">Transcription</keyword>
<evidence type="ECO:0000259" key="4">
    <source>
        <dbReference type="PROSITE" id="PS50995"/>
    </source>
</evidence>
<dbReference type="OrthoDB" id="3177763at2"/>
<accession>A0A367FTX5</accession>
<dbReference type="InterPro" id="IPR036390">
    <property type="entry name" value="WH_DNA-bd_sf"/>
</dbReference>
<keyword evidence="2" id="KW-0238">DNA-binding</keyword>
<reference evidence="5 6" key="1">
    <citation type="submission" date="2018-06" db="EMBL/GenBank/DDBJ databases">
        <title>Sphaerisporangium craniellae sp. nov., isolated from a marine sponge in the South China Sea.</title>
        <authorList>
            <person name="Li L."/>
        </authorList>
    </citation>
    <scope>NUCLEOTIDE SEQUENCE [LARGE SCALE GENOMIC DNA]</scope>
    <source>
        <strain evidence="5 6">CCTCC AA 208026</strain>
    </source>
</reference>
<protein>
    <submittedName>
        <fullName evidence="5">MarR family transcriptional regulator</fullName>
    </submittedName>
</protein>
<dbReference type="AlphaFoldDB" id="A0A367FTX5"/>
<dbReference type="Proteomes" id="UP000253094">
    <property type="component" value="Unassembled WGS sequence"/>
</dbReference>
<dbReference type="SUPFAM" id="SSF46785">
    <property type="entry name" value="Winged helix' DNA-binding domain"/>
    <property type="match status" value="1"/>
</dbReference>
<dbReference type="GO" id="GO:0003677">
    <property type="term" value="F:DNA binding"/>
    <property type="evidence" value="ECO:0007669"/>
    <property type="project" value="UniProtKB-KW"/>
</dbReference>
<feature type="domain" description="HTH marR-type" evidence="4">
    <location>
        <begin position="4"/>
        <end position="136"/>
    </location>
</feature>
<evidence type="ECO:0000313" key="5">
    <source>
        <dbReference type="EMBL" id="RCG33379.1"/>
    </source>
</evidence>
<dbReference type="PANTHER" id="PTHR42756">
    <property type="entry name" value="TRANSCRIPTIONAL REGULATOR, MARR"/>
    <property type="match status" value="1"/>
</dbReference>
<name>A0A367FTX5_9ACTN</name>
<evidence type="ECO:0000256" key="2">
    <source>
        <dbReference type="ARBA" id="ARBA00023125"/>
    </source>
</evidence>
<evidence type="ECO:0000313" key="6">
    <source>
        <dbReference type="Proteomes" id="UP000253094"/>
    </source>
</evidence>
<organism evidence="5 6">
    <name type="scientific">Sphaerisporangium album</name>
    <dbReference type="NCBI Taxonomy" id="509200"/>
    <lineage>
        <taxon>Bacteria</taxon>
        <taxon>Bacillati</taxon>
        <taxon>Actinomycetota</taxon>
        <taxon>Actinomycetes</taxon>
        <taxon>Streptosporangiales</taxon>
        <taxon>Streptosporangiaceae</taxon>
        <taxon>Sphaerisporangium</taxon>
    </lineage>
</organism>
<dbReference type="GO" id="GO:0003700">
    <property type="term" value="F:DNA-binding transcription factor activity"/>
    <property type="evidence" value="ECO:0007669"/>
    <property type="project" value="InterPro"/>
</dbReference>
<dbReference type="InterPro" id="IPR000835">
    <property type="entry name" value="HTH_MarR-typ"/>
</dbReference>
<dbReference type="Pfam" id="PF12802">
    <property type="entry name" value="MarR_2"/>
    <property type="match status" value="1"/>
</dbReference>
<keyword evidence="6" id="KW-1185">Reference proteome</keyword>
<comment type="caution">
    <text evidence="5">The sequence shown here is derived from an EMBL/GenBank/DDBJ whole genome shotgun (WGS) entry which is preliminary data.</text>
</comment>
<dbReference type="SMART" id="SM00347">
    <property type="entry name" value="HTH_MARR"/>
    <property type="match status" value="1"/>
</dbReference>
<keyword evidence="1" id="KW-0805">Transcription regulation</keyword>
<sequence>MPAGERLGFDIKRVEQELMAAKNEAVRTARLTVPQYAALFALSDSPGISSAALGRACMVTPQAMTVVIRNLEERGLVRRTRHRWHRNVLETHLTDAGRAALRAADERAVAIERRIFEEFTPEERETLRALLARCSKAIKARGGSAAAPW</sequence>
<gene>
    <name evidence="5" type="ORF">DQ384_01800</name>
</gene>
<dbReference type="PANTHER" id="PTHR42756:SF1">
    <property type="entry name" value="TRANSCRIPTIONAL REPRESSOR OF EMRAB OPERON"/>
    <property type="match status" value="1"/>
</dbReference>
<proteinExistence type="predicted"/>
<dbReference type="PROSITE" id="PS50995">
    <property type="entry name" value="HTH_MARR_2"/>
    <property type="match status" value="1"/>
</dbReference>
<evidence type="ECO:0000256" key="1">
    <source>
        <dbReference type="ARBA" id="ARBA00023015"/>
    </source>
</evidence>
<dbReference type="Gene3D" id="1.10.10.10">
    <property type="entry name" value="Winged helix-like DNA-binding domain superfamily/Winged helix DNA-binding domain"/>
    <property type="match status" value="1"/>
</dbReference>